<dbReference type="AlphaFoldDB" id="A0AAV0UAS8"/>
<dbReference type="InterPro" id="IPR036404">
    <property type="entry name" value="Jacalin-like_lectin_dom_sf"/>
</dbReference>
<proteinExistence type="predicted"/>
<reference evidence="2" key="1">
    <citation type="submission" date="2022-12" db="EMBL/GenBank/DDBJ databases">
        <authorList>
            <person name="Webb A."/>
        </authorList>
    </citation>
    <scope>NUCLEOTIDE SEQUENCE</scope>
    <source>
        <strain evidence="2">Pd1</strain>
    </source>
</reference>
<dbReference type="EMBL" id="CANTFM010000992">
    <property type="protein sequence ID" value="CAI5733163.1"/>
    <property type="molecule type" value="Genomic_DNA"/>
</dbReference>
<keyword evidence="3" id="KW-1185">Reference proteome</keyword>
<sequence length="234" mass="26335">MNDKGRRSAPSACYEEALPLLDAERRPRDSIHNALLEDKTPEILFDEDAIGDTDLDYEDDDVMSIEGSVVLDEDTKMLMYKSTGRVGSKEKWGCDALALDLKMHSVGITISDGVLVKMEGYYLPEEKDKTKERRCFELGDDEVILKVHLFRVRREIHAVQFVTNARTSDRFGKMKHGELCKAVEAPEGKCIAGFFGDFLRGDEEIDLGVRFAGRPESKDTSEAEVEVAEIDHVN</sequence>
<protein>
    <recommendedName>
        <fullName evidence="1">Jacalin-type lectin domain-containing protein</fullName>
    </recommendedName>
</protein>
<evidence type="ECO:0000313" key="3">
    <source>
        <dbReference type="Proteomes" id="UP001162029"/>
    </source>
</evidence>
<evidence type="ECO:0000313" key="2">
    <source>
        <dbReference type="EMBL" id="CAI5733163.1"/>
    </source>
</evidence>
<dbReference type="Gene3D" id="2.100.10.30">
    <property type="entry name" value="Jacalin-like lectin domain"/>
    <property type="match status" value="1"/>
</dbReference>
<feature type="domain" description="Jacalin-type lectin" evidence="1">
    <location>
        <begin position="132"/>
        <end position="197"/>
    </location>
</feature>
<name>A0AAV0UAS8_9STRA</name>
<dbReference type="InterPro" id="IPR001229">
    <property type="entry name" value="Jacalin-like_lectin_dom"/>
</dbReference>
<comment type="caution">
    <text evidence="2">The sequence shown here is derived from an EMBL/GenBank/DDBJ whole genome shotgun (WGS) entry which is preliminary data.</text>
</comment>
<evidence type="ECO:0000259" key="1">
    <source>
        <dbReference type="Pfam" id="PF01419"/>
    </source>
</evidence>
<organism evidence="2 3">
    <name type="scientific">Peronospora destructor</name>
    <dbReference type="NCBI Taxonomy" id="86335"/>
    <lineage>
        <taxon>Eukaryota</taxon>
        <taxon>Sar</taxon>
        <taxon>Stramenopiles</taxon>
        <taxon>Oomycota</taxon>
        <taxon>Peronosporomycetes</taxon>
        <taxon>Peronosporales</taxon>
        <taxon>Peronosporaceae</taxon>
        <taxon>Peronospora</taxon>
    </lineage>
</organism>
<dbReference type="Proteomes" id="UP001162029">
    <property type="component" value="Unassembled WGS sequence"/>
</dbReference>
<accession>A0AAV0UAS8</accession>
<dbReference type="Pfam" id="PF01419">
    <property type="entry name" value="Jacalin"/>
    <property type="match status" value="1"/>
</dbReference>
<gene>
    <name evidence="2" type="ORF">PDE001_LOCUS5319</name>
</gene>
<dbReference type="SUPFAM" id="SSF51101">
    <property type="entry name" value="Mannose-binding lectins"/>
    <property type="match status" value="1"/>
</dbReference>